<dbReference type="Proteomes" id="UP000189339">
    <property type="component" value="Unassembled WGS sequence"/>
</dbReference>
<accession>A0A1V2DVD5</accession>
<comment type="caution">
    <text evidence="4">The sequence shown here is derived from an EMBL/GenBank/DDBJ whole genome shotgun (WGS) entry which is preliminary data.</text>
</comment>
<dbReference type="OrthoDB" id="9790247at2"/>
<feature type="chain" id="PRO_5012821437" evidence="1">
    <location>
        <begin position="25"/>
        <end position="1225"/>
    </location>
</feature>
<evidence type="ECO:0000259" key="2">
    <source>
        <dbReference type="Pfam" id="PF20419"/>
    </source>
</evidence>
<feature type="domain" description="DUF7305" evidence="3">
    <location>
        <begin position="79"/>
        <end position="166"/>
    </location>
</feature>
<evidence type="ECO:0000313" key="4">
    <source>
        <dbReference type="EMBL" id="ONF44642.1"/>
    </source>
</evidence>
<feature type="domain" description="DUF6701" evidence="2">
    <location>
        <begin position="657"/>
        <end position="1225"/>
    </location>
</feature>
<dbReference type="STRING" id="135739.BTO32_04135"/>
<dbReference type="Gene3D" id="2.60.120.200">
    <property type="match status" value="1"/>
</dbReference>
<name>A0A1V2DVD5_9GAMM</name>
<dbReference type="InterPro" id="IPR055729">
    <property type="entry name" value="DUF7305"/>
</dbReference>
<evidence type="ECO:0000313" key="5">
    <source>
        <dbReference type="Proteomes" id="UP000189339"/>
    </source>
</evidence>
<dbReference type="AlphaFoldDB" id="A0A1V2DVD5"/>
<dbReference type="SUPFAM" id="SSF49899">
    <property type="entry name" value="Concanavalin A-like lectins/glucanases"/>
    <property type="match status" value="1"/>
</dbReference>
<dbReference type="RefSeq" id="WP_076723190.1">
    <property type="nucleotide sequence ID" value="NZ_MSCW01000003.1"/>
</dbReference>
<reference evidence="4 5" key="1">
    <citation type="submission" date="2016-12" db="EMBL/GenBank/DDBJ databases">
        <title>Marinobacter lutaoensis whole genome sequencing.</title>
        <authorList>
            <person name="Verma A."/>
            <person name="Krishnamurthi S."/>
        </authorList>
    </citation>
    <scope>NUCLEOTIDE SEQUENCE [LARGE SCALE GENOMIC DNA]</scope>
    <source>
        <strain evidence="4 5">T5054</strain>
    </source>
</reference>
<feature type="signal peptide" evidence="1">
    <location>
        <begin position="1"/>
        <end position="24"/>
    </location>
</feature>
<organism evidence="4 5">
    <name type="scientific">Marinobacter lutaoensis</name>
    <dbReference type="NCBI Taxonomy" id="135739"/>
    <lineage>
        <taxon>Bacteria</taxon>
        <taxon>Pseudomonadati</taxon>
        <taxon>Pseudomonadota</taxon>
        <taxon>Gammaproteobacteria</taxon>
        <taxon>Pseudomonadales</taxon>
        <taxon>Marinobacteraceae</taxon>
        <taxon>Marinobacter</taxon>
    </lineage>
</organism>
<dbReference type="InterPro" id="IPR046524">
    <property type="entry name" value="DUF6701"/>
</dbReference>
<dbReference type="Pfam" id="PF23981">
    <property type="entry name" value="DUF7305"/>
    <property type="match status" value="1"/>
</dbReference>
<protein>
    <submittedName>
        <fullName evidence="4">MshQ-like protein</fullName>
    </submittedName>
</protein>
<gene>
    <name evidence="4" type="ORF">BTO32_04135</name>
</gene>
<sequence length="1225" mass="128220">MIGKLWRLGGVLLVLLAVAATARAAECTDVYSSATGINANLASGGDTLELSGVPWASTAWPASGSTLTAGDYYFRGETLRNNYQLNVQSGAQVRIFVNGALSVGNNVRINASGEPKQLLLVTRGTLSIGNGVRLNGLVYASGSLGVGNNGQIEGGLAAEGALSLGNNSSVAQDYQGIDEGLLAGLCGTPVVLSANGESVGPVSVALGATVSFSGEVRDCPSDPSVFNTRQWRESWRLDGATVQQTLSEDSSCDRSPLTYSDAFDSPGSYVMELSVEYRDCFFWGILCGSWQTHGSDDIALEVVDENPLTCFADAFANTALSGEDWVTSVSSGRFTPSVVNGRLRMTEAVTNQATAATLQREIPGADNLVILEFDYYAYGGNGADGVAVVLSDSAITPRPGSYGGSLGYAQRSNGDQGFAGGWIGIGLDEYGNFSNPTEGRIGGPGFRRDAVAIRGAVASGYRYLRGTSTLSPGIDQTGSNPQPHRYRIVVDSRSAGQALVSVERDVTGTGNSYQTLIAPFNALAETGQPDVPDNFLLSLTGSTGGSTNIHELDDVQLCALRLNEVGEQVDHFEIIHDGVALTCQPETVTLKACANADCTQLFTDPVVATLAPVSGWQGGNAVTLTNGTGQATLSHTTQGTVTLDVTGSVPSTRPQSQTLCQVAGSVSSSLCGLTFHESGLAFDVPDLTAHKPSGPVSVQAVRQDDLTQACVPAFENVSRAVDVWASYDNPTSGTRAPSVDGTEVSMNAASPTPVTLNFGANGVAQIQVTYPDAGLVSLGMRYSGTTSTGDDGLVMLGADSFVSVPAGFCVRTGGECDAADASCSAFRRAGEPFPLSIQAVGWEQAGDTDVCQGNPSTPNFQNDNMPLAIELVAPAGGELGTLSPAQYDHVLSSDAITSASVSVSEVGIFRFLVQPTAGSYLGRDLPSAQSRPTGRFYPDHFAVSIDPGTLAASCDGGGFTYLGEPFGWSLPPVLEIEPRSTGGSRTENYTHAGFRKLTEAGVERSAPVSDALATLSDGSLVPLETTVSSGVLSVVEPGLLAYRYSGDDAFTYLKDATSPTDPFAPSLQFSVDRIEDADGVASQSAPHTFTPAADFENRYGRLVMENVYGPETLPALTLPFRVEYWSGSAFVTHSDDVCSAWNTADILDTAAHHTLSPDNGLFATGIGGPLQLVPNGTRGTDTLTWQVPEWLRHDDDGDGSLDLPQATATFGVYRGHDRVIYWHER</sequence>
<keyword evidence="5" id="KW-1185">Reference proteome</keyword>
<evidence type="ECO:0000256" key="1">
    <source>
        <dbReference type="SAM" id="SignalP"/>
    </source>
</evidence>
<dbReference type="InterPro" id="IPR013320">
    <property type="entry name" value="ConA-like_dom_sf"/>
</dbReference>
<proteinExistence type="predicted"/>
<keyword evidence="1" id="KW-0732">Signal</keyword>
<evidence type="ECO:0000259" key="3">
    <source>
        <dbReference type="Pfam" id="PF23981"/>
    </source>
</evidence>
<dbReference type="Pfam" id="PF20419">
    <property type="entry name" value="DUF6701"/>
    <property type="match status" value="1"/>
</dbReference>
<dbReference type="EMBL" id="MSCW01000003">
    <property type="protein sequence ID" value="ONF44642.1"/>
    <property type="molecule type" value="Genomic_DNA"/>
</dbReference>